<evidence type="ECO:0000259" key="1">
    <source>
        <dbReference type="Pfam" id="PF24626"/>
    </source>
</evidence>
<name>A0A2I0VPG8_9ASPA</name>
<organism evidence="2 3">
    <name type="scientific">Dendrobium catenatum</name>
    <dbReference type="NCBI Taxonomy" id="906689"/>
    <lineage>
        <taxon>Eukaryota</taxon>
        <taxon>Viridiplantae</taxon>
        <taxon>Streptophyta</taxon>
        <taxon>Embryophyta</taxon>
        <taxon>Tracheophyta</taxon>
        <taxon>Spermatophyta</taxon>
        <taxon>Magnoliopsida</taxon>
        <taxon>Liliopsida</taxon>
        <taxon>Asparagales</taxon>
        <taxon>Orchidaceae</taxon>
        <taxon>Epidendroideae</taxon>
        <taxon>Malaxideae</taxon>
        <taxon>Dendrobiinae</taxon>
        <taxon>Dendrobium</taxon>
    </lineage>
</organism>
<dbReference type="GO" id="GO:0003676">
    <property type="term" value="F:nucleic acid binding"/>
    <property type="evidence" value="ECO:0007669"/>
    <property type="project" value="InterPro"/>
</dbReference>
<protein>
    <recommendedName>
        <fullName evidence="1">Tf2-1-like SH3-like domain-containing protein</fullName>
    </recommendedName>
</protein>
<evidence type="ECO:0000313" key="3">
    <source>
        <dbReference type="Proteomes" id="UP000233837"/>
    </source>
</evidence>
<dbReference type="PANTHER" id="PTHR37984:SF5">
    <property type="entry name" value="PROTEIN NYNRIN-LIKE"/>
    <property type="match status" value="1"/>
</dbReference>
<dbReference type="EMBL" id="KZ503360">
    <property type="protein sequence ID" value="PKU65308.1"/>
    <property type="molecule type" value="Genomic_DNA"/>
</dbReference>
<feature type="domain" description="Tf2-1-like SH3-like" evidence="1">
    <location>
        <begin position="103"/>
        <end position="164"/>
    </location>
</feature>
<dbReference type="Gene3D" id="3.30.420.10">
    <property type="entry name" value="Ribonuclease H-like superfamily/Ribonuclease H"/>
    <property type="match status" value="1"/>
</dbReference>
<evidence type="ECO:0000313" key="2">
    <source>
        <dbReference type="EMBL" id="PKU65308.1"/>
    </source>
</evidence>
<dbReference type="Pfam" id="PF24626">
    <property type="entry name" value="SH3_Tf2-1"/>
    <property type="match status" value="1"/>
</dbReference>
<dbReference type="Proteomes" id="UP000233837">
    <property type="component" value="Unassembled WGS sequence"/>
</dbReference>
<sequence>MLRCLVQDHPKPWEDMLTRAEFAFNSMTNRSTSKSPFNIVYTKAPNLALDVAILPKCKAPAAATFTENYSEMLSEVRQQIIKANQHYKETVDRRRRQRLFNVGDLVMVRLRKERFPPGTHSKLMRRKVGPIPIVAKINDNAYTVALPADLNMSPTFNVSDIWAYSSPVDAIVAISSSESSSSEAGED</sequence>
<dbReference type="PANTHER" id="PTHR37984">
    <property type="entry name" value="PROTEIN CBG26694"/>
    <property type="match status" value="1"/>
</dbReference>
<keyword evidence="3" id="KW-1185">Reference proteome</keyword>
<accession>A0A2I0VPG8</accession>
<reference evidence="2 3" key="1">
    <citation type="journal article" date="2016" name="Sci. Rep.">
        <title>The Dendrobium catenatum Lindl. genome sequence provides insights into polysaccharide synthase, floral development and adaptive evolution.</title>
        <authorList>
            <person name="Zhang G.Q."/>
            <person name="Xu Q."/>
            <person name="Bian C."/>
            <person name="Tsai W.C."/>
            <person name="Yeh C.M."/>
            <person name="Liu K.W."/>
            <person name="Yoshida K."/>
            <person name="Zhang L.S."/>
            <person name="Chang S.B."/>
            <person name="Chen F."/>
            <person name="Shi Y."/>
            <person name="Su Y.Y."/>
            <person name="Zhang Y.Q."/>
            <person name="Chen L.J."/>
            <person name="Yin Y."/>
            <person name="Lin M."/>
            <person name="Huang H."/>
            <person name="Deng H."/>
            <person name="Wang Z.W."/>
            <person name="Zhu S.L."/>
            <person name="Zhao X."/>
            <person name="Deng C."/>
            <person name="Niu S.C."/>
            <person name="Huang J."/>
            <person name="Wang M."/>
            <person name="Liu G.H."/>
            <person name="Yang H.J."/>
            <person name="Xiao X.J."/>
            <person name="Hsiao Y.Y."/>
            <person name="Wu W.L."/>
            <person name="Chen Y.Y."/>
            <person name="Mitsuda N."/>
            <person name="Ohme-Takagi M."/>
            <person name="Luo Y.B."/>
            <person name="Van de Peer Y."/>
            <person name="Liu Z.J."/>
        </authorList>
    </citation>
    <scope>NUCLEOTIDE SEQUENCE [LARGE SCALE GENOMIC DNA]</scope>
    <source>
        <tissue evidence="2">The whole plant</tissue>
    </source>
</reference>
<dbReference type="AlphaFoldDB" id="A0A2I0VPG8"/>
<proteinExistence type="predicted"/>
<gene>
    <name evidence="2" type="ORF">MA16_Dca018616</name>
</gene>
<reference evidence="2 3" key="2">
    <citation type="journal article" date="2017" name="Nature">
        <title>The Apostasia genome and the evolution of orchids.</title>
        <authorList>
            <person name="Zhang G.Q."/>
            <person name="Liu K.W."/>
            <person name="Li Z."/>
            <person name="Lohaus R."/>
            <person name="Hsiao Y.Y."/>
            <person name="Niu S.C."/>
            <person name="Wang J.Y."/>
            <person name="Lin Y.C."/>
            <person name="Xu Q."/>
            <person name="Chen L.J."/>
            <person name="Yoshida K."/>
            <person name="Fujiwara S."/>
            <person name="Wang Z.W."/>
            <person name="Zhang Y.Q."/>
            <person name="Mitsuda N."/>
            <person name="Wang M."/>
            <person name="Liu G.H."/>
            <person name="Pecoraro L."/>
            <person name="Huang H.X."/>
            <person name="Xiao X.J."/>
            <person name="Lin M."/>
            <person name="Wu X.Y."/>
            <person name="Wu W.L."/>
            <person name="Chen Y.Y."/>
            <person name="Chang S.B."/>
            <person name="Sakamoto S."/>
            <person name="Ohme-Takagi M."/>
            <person name="Yagi M."/>
            <person name="Zeng S.J."/>
            <person name="Shen C.Y."/>
            <person name="Yeh C.M."/>
            <person name="Luo Y.B."/>
            <person name="Tsai W.C."/>
            <person name="Van de Peer Y."/>
            <person name="Liu Z.J."/>
        </authorList>
    </citation>
    <scope>NUCLEOTIDE SEQUENCE [LARGE SCALE GENOMIC DNA]</scope>
    <source>
        <tissue evidence="2">The whole plant</tissue>
    </source>
</reference>
<dbReference type="InterPro" id="IPR036397">
    <property type="entry name" value="RNaseH_sf"/>
</dbReference>
<dbReference type="InterPro" id="IPR050951">
    <property type="entry name" value="Retrovirus_Pol_polyprotein"/>
</dbReference>
<dbReference type="InterPro" id="IPR056924">
    <property type="entry name" value="SH3_Tf2-1"/>
</dbReference>